<dbReference type="AlphaFoldDB" id="A0AAU7LG64"/>
<name>A0AAU7LG64_9BURK</name>
<evidence type="ECO:0000256" key="1">
    <source>
        <dbReference type="SAM" id="Phobius"/>
    </source>
</evidence>
<proteinExistence type="predicted"/>
<dbReference type="KEGG" id="achh:ABFG95_10685"/>
<sequence>MQDSHGSADMACALSPVIFLACTGFVVANPAIVLFALPVAGLEP</sequence>
<keyword evidence="1" id="KW-1133">Transmembrane helix</keyword>
<dbReference type="RefSeq" id="WP_278990611.1">
    <property type="nucleotide sequence ID" value="NZ_CP157584.1"/>
</dbReference>
<dbReference type="EMBL" id="CP157584">
    <property type="protein sequence ID" value="XBP00910.1"/>
    <property type="molecule type" value="Genomic_DNA"/>
</dbReference>
<evidence type="ECO:0000313" key="2">
    <source>
        <dbReference type="EMBL" id="XBP00910.1"/>
    </source>
</evidence>
<protein>
    <submittedName>
        <fullName evidence="2">Uncharacterized protein</fullName>
    </submittedName>
</protein>
<accession>A0AAU7LG64</accession>
<feature type="transmembrane region" description="Helical" evidence="1">
    <location>
        <begin position="12"/>
        <end position="37"/>
    </location>
</feature>
<organism evidence="2">
    <name type="scientific">Achromobacter sp. HNDS-1</name>
    <dbReference type="NCBI Taxonomy" id="3151598"/>
    <lineage>
        <taxon>Bacteria</taxon>
        <taxon>Pseudomonadati</taxon>
        <taxon>Pseudomonadota</taxon>
        <taxon>Betaproteobacteria</taxon>
        <taxon>Burkholderiales</taxon>
        <taxon>Alcaligenaceae</taxon>
        <taxon>Achromobacter</taxon>
    </lineage>
</organism>
<reference evidence="2" key="1">
    <citation type="submission" date="2024-05" db="EMBL/GenBank/DDBJ databases">
        <title>Transcriptome analysis of the degradation process of organic nitrogen by two heterotrophic nitrifying and aerobic denitrifying bacteria, Achromobacter sp. HNDS-1 and Enterobacter sp. HNDS-6.</title>
        <authorList>
            <person name="Huang Y."/>
        </authorList>
    </citation>
    <scope>NUCLEOTIDE SEQUENCE</scope>
    <source>
        <strain evidence="2">HNDS-1</strain>
    </source>
</reference>
<gene>
    <name evidence="2" type="ORF">ABFG95_10685</name>
</gene>
<keyword evidence="1" id="KW-0812">Transmembrane</keyword>
<keyword evidence="1" id="KW-0472">Membrane</keyword>